<evidence type="ECO:0000313" key="4">
    <source>
        <dbReference type="Proteomes" id="UP000183987"/>
    </source>
</evidence>
<accession>A0A1M5CTL8</accession>
<dbReference type="PANTHER" id="PTHR30327:SF1">
    <property type="entry name" value="UPF0301 PROTEIN YQGE"/>
    <property type="match status" value="1"/>
</dbReference>
<dbReference type="STRING" id="366533.SAMN05444339_10891"/>
<protein>
    <recommendedName>
        <fullName evidence="2">UPF0301 protein SAMN05444339_10891</fullName>
    </recommendedName>
</protein>
<proteinExistence type="inferred from homology"/>
<dbReference type="Proteomes" id="UP000183987">
    <property type="component" value="Unassembled WGS sequence"/>
</dbReference>
<dbReference type="GO" id="GO:0005829">
    <property type="term" value="C:cytosol"/>
    <property type="evidence" value="ECO:0007669"/>
    <property type="project" value="TreeGrafter"/>
</dbReference>
<organism evidence="3 4">
    <name type="scientific">Loktanella atrilutea</name>
    <dbReference type="NCBI Taxonomy" id="366533"/>
    <lineage>
        <taxon>Bacteria</taxon>
        <taxon>Pseudomonadati</taxon>
        <taxon>Pseudomonadota</taxon>
        <taxon>Alphaproteobacteria</taxon>
        <taxon>Rhodobacterales</taxon>
        <taxon>Roseobacteraceae</taxon>
        <taxon>Loktanella</taxon>
    </lineage>
</organism>
<dbReference type="SUPFAM" id="SSF143456">
    <property type="entry name" value="VC0467-like"/>
    <property type="match status" value="1"/>
</dbReference>
<dbReference type="RefSeq" id="WP_072858139.1">
    <property type="nucleotide sequence ID" value="NZ_FQUE01000008.1"/>
</dbReference>
<evidence type="ECO:0000256" key="1">
    <source>
        <dbReference type="ARBA" id="ARBA00009600"/>
    </source>
</evidence>
<dbReference type="PANTHER" id="PTHR30327">
    <property type="entry name" value="UNCHARACTERIZED PROTEIN YQGE"/>
    <property type="match status" value="1"/>
</dbReference>
<keyword evidence="4" id="KW-1185">Reference proteome</keyword>
<dbReference type="InterPro" id="IPR003774">
    <property type="entry name" value="AlgH-like"/>
</dbReference>
<reference evidence="4" key="1">
    <citation type="submission" date="2016-11" db="EMBL/GenBank/DDBJ databases">
        <authorList>
            <person name="Varghese N."/>
            <person name="Submissions S."/>
        </authorList>
    </citation>
    <scope>NUCLEOTIDE SEQUENCE [LARGE SCALE GENOMIC DNA]</scope>
    <source>
        <strain evidence="4">DSM 29326</strain>
    </source>
</reference>
<name>A0A1M5CTL8_LOKAT</name>
<evidence type="ECO:0000256" key="2">
    <source>
        <dbReference type="HAMAP-Rule" id="MF_00758"/>
    </source>
</evidence>
<sequence length="188" mass="19624">MDRIETLCGKLLIAMPDMGDPRFAGCVIYICAHSDEGAMGLIVNRPKPDIEFAALLDQMKIRRSPACRDVAIHVGGPVERARGFVLHSMDYASDGNTMDVADGIGMTATRDVLEALATGAGPTSSLLALGYAGWGPGQLEAELAENGWLTGPADTAILFGPDAPGKWAAALRLMGVAPQMLSGQGGRA</sequence>
<dbReference type="HAMAP" id="MF_00758">
    <property type="entry name" value="UPF0301"/>
    <property type="match status" value="1"/>
</dbReference>
<comment type="similarity">
    <text evidence="1 2">Belongs to the UPF0301 (AlgH) family.</text>
</comment>
<dbReference type="AlphaFoldDB" id="A0A1M5CTL8"/>
<dbReference type="EMBL" id="FQUE01000008">
    <property type="protein sequence ID" value="SHF58085.1"/>
    <property type="molecule type" value="Genomic_DNA"/>
</dbReference>
<gene>
    <name evidence="3" type="ORF">SAMN05444339_10891</name>
</gene>
<dbReference type="OrthoDB" id="9807486at2"/>
<evidence type="ECO:0000313" key="3">
    <source>
        <dbReference type="EMBL" id="SHF58085.1"/>
    </source>
</evidence>
<dbReference type="NCBIfam" id="NF001268">
    <property type="entry name" value="PRK00228.1-4"/>
    <property type="match status" value="1"/>
</dbReference>
<dbReference type="Gene3D" id="3.40.1740.10">
    <property type="entry name" value="VC0467-like"/>
    <property type="match status" value="1"/>
</dbReference>
<dbReference type="Pfam" id="PF02622">
    <property type="entry name" value="DUF179"/>
    <property type="match status" value="1"/>
</dbReference>